<keyword evidence="3" id="KW-1185">Reference proteome</keyword>
<reference evidence="3" key="1">
    <citation type="journal article" date="2019" name="Int. J. Syst. Evol. Microbiol.">
        <title>The Global Catalogue of Microorganisms (GCM) 10K type strain sequencing project: providing services to taxonomists for standard genome sequencing and annotation.</title>
        <authorList>
            <consortium name="The Broad Institute Genomics Platform"/>
            <consortium name="The Broad Institute Genome Sequencing Center for Infectious Disease"/>
            <person name="Wu L."/>
            <person name="Ma J."/>
        </authorList>
    </citation>
    <scope>NUCLEOTIDE SEQUENCE [LARGE SCALE GENOMIC DNA]</scope>
    <source>
        <strain evidence="3">CCUG 51308</strain>
    </source>
</reference>
<evidence type="ECO:0000256" key="1">
    <source>
        <dbReference type="SAM" id="SignalP"/>
    </source>
</evidence>
<gene>
    <name evidence="2" type="ORF">ACFQS8_10180</name>
</gene>
<feature type="chain" id="PRO_5046086285" description="Lipoprotein" evidence="1">
    <location>
        <begin position="23"/>
        <end position="172"/>
    </location>
</feature>
<sequence length="172" mass="18591">MLTKTRFRICFITLCASALLGACGGGHDPNSVKKPKLIEFGAPLEAIESKLNSRCDTLESYPIDPPQFAGLKSQAQIDCTGFAYFGAKRDVEFVFVDGALAIAHINVEDSELPAIEQAFIDTLGTPTHSKDTVLVFADHNTAVRNNPTEVTFFAAFAAPSLIQSASIRPDRE</sequence>
<dbReference type="PROSITE" id="PS51257">
    <property type="entry name" value="PROKAR_LIPOPROTEIN"/>
    <property type="match status" value="1"/>
</dbReference>
<dbReference type="EMBL" id="JBHTBR010000005">
    <property type="protein sequence ID" value="MFC7291983.1"/>
    <property type="molecule type" value="Genomic_DNA"/>
</dbReference>
<dbReference type="RefSeq" id="WP_382167226.1">
    <property type="nucleotide sequence ID" value="NZ_JBHTBR010000005.1"/>
</dbReference>
<comment type="caution">
    <text evidence="2">The sequence shown here is derived from an EMBL/GenBank/DDBJ whole genome shotgun (WGS) entry which is preliminary data.</text>
</comment>
<proteinExistence type="predicted"/>
<protein>
    <recommendedName>
        <fullName evidence="4">Lipoprotein</fullName>
    </recommendedName>
</protein>
<feature type="signal peptide" evidence="1">
    <location>
        <begin position="1"/>
        <end position="22"/>
    </location>
</feature>
<name>A0ABW2ILF8_9PROT</name>
<accession>A0ABW2ILF8</accession>
<evidence type="ECO:0008006" key="4">
    <source>
        <dbReference type="Google" id="ProtNLM"/>
    </source>
</evidence>
<dbReference type="Proteomes" id="UP001596492">
    <property type="component" value="Unassembled WGS sequence"/>
</dbReference>
<evidence type="ECO:0000313" key="3">
    <source>
        <dbReference type="Proteomes" id="UP001596492"/>
    </source>
</evidence>
<keyword evidence="1" id="KW-0732">Signal</keyword>
<evidence type="ECO:0000313" key="2">
    <source>
        <dbReference type="EMBL" id="MFC7291983.1"/>
    </source>
</evidence>
<organism evidence="2 3">
    <name type="scientific">Hirschia litorea</name>
    <dbReference type="NCBI Taxonomy" id="1199156"/>
    <lineage>
        <taxon>Bacteria</taxon>
        <taxon>Pseudomonadati</taxon>
        <taxon>Pseudomonadota</taxon>
        <taxon>Alphaproteobacteria</taxon>
        <taxon>Hyphomonadales</taxon>
        <taxon>Hyphomonadaceae</taxon>
        <taxon>Hirschia</taxon>
    </lineage>
</organism>